<comment type="caution">
    <text evidence="2">The sequence shown here is derived from an EMBL/GenBank/DDBJ whole genome shotgun (WGS) entry which is preliminary data.</text>
</comment>
<feature type="transmembrane region" description="Helical" evidence="1">
    <location>
        <begin position="12"/>
        <end position="31"/>
    </location>
</feature>
<evidence type="ECO:0000313" key="3">
    <source>
        <dbReference type="Proteomes" id="UP001209878"/>
    </source>
</evidence>
<organism evidence="2 3">
    <name type="scientific">Ridgeia piscesae</name>
    <name type="common">Tubeworm</name>
    <dbReference type="NCBI Taxonomy" id="27915"/>
    <lineage>
        <taxon>Eukaryota</taxon>
        <taxon>Metazoa</taxon>
        <taxon>Spiralia</taxon>
        <taxon>Lophotrochozoa</taxon>
        <taxon>Annelida</taxon>
        <taxon>Polychaeta</taxon>
        <taxon>Sedentaria</taxon>
        <taxon>Canalipalpata</taxon>
        <taxon>Sabellida</taxon>
        <taxon>Siboglinidae</taxon>
        <taxon>Ridgeia</taxon>
    </lineage>
</organism>
<name>A0AAD9NPE0_RIDPI</name>
<keyword evidence="3" id="KW-1185">Reference proteome</keyword>
<proteinExistence type="predicted"/>
<dbReference type="AlphaFoldDB" id="A0AAD9NPE0"/>
<keyword evidence="1" id="KW-1133">Transmembrane helix</keyword>
<evidence type="ECO:0000256" key="1">
    <source>
        <dbReference type="SAM" id="Phobius"/>
    </source>
</evidence>
<reference evidence="2" key="1">
    <citation type="journal article" date="2023" name="Mol. Biol. Evol.">
        <title>Third-Generation Sequencing Reveals the Adaptive Role of the Epigenome in Three Deep-Sea Polychaetes.</title>
        <authorList>
            <person name="Perez M."/>
            <person name="Aroh O."/>
            <person name="Sun Y."/>
            <person name="Lan Y."/>
            <person name="Juniper S.K."/>
            <person name="Young C.R."/>
            <person name="Angers B."/>
            <person name="Qian P.Y."/>
        </authorList>
    </citation>
    <scope>NUCLEOTIDE SEQUENCE</scope>
    <source>
        <strain evidence="2">R07B-5</strain>
    </source>
</reference>
<keyword evidence="1" id="KW-0472">Membrane</keyword>
<dbReference type="EMBL" id="JAODUO010000797">
    <property type="protein sequence ID" value="KAK2174504.1"/>
    <property type="molecule type" value="Genomic_DNA"/>
</dbReference>
<keyword evidence="1" id="KW-0812">Transmembrane</keyword>
<protein>
    <submittedName>
        <fullName evidence="2">Uncharacterized protein</fullName>
    </submittedName>
</protein>
<accession>A0AAD9NPE0</accession>
<dbReference type="Proteomes" id="UP001209878">
    <property type="component" value="Unassembled WGS sequence"/>
</dbReference>
<gene>
    <name evidence="2" type="ORF">NP493_798g00007</name>
</gene>
<evidence type="ECO:0000313" key="2">
    <source>
        <dbReference type="EMBL" id="KAK2174504.1"/>
    </source>
</evidence>
<sequence>MVPCFSPRLLIIRTFSISNIAFISSGVAVVAKSRSSGCFPMSKSLTAPPAIRRSYACFWNSSINRLSSGVNKAWNSGVSSFIVFRLAAGL</sequence>